<sequence length="74" mass="8124">MASRKIRLIPLGGVGEIGKNMAVIECDGQGLVIDCGLMFPEEEMLGVDIVLPDFSYLTARRDRLRGIVLTHGHE</sequence>
<dbReference type="InterPro" id="IPR036866">
    <property type="entry name" value="RibonucZ/Hydroxyglut_hydro"/>
</dbReference>
<dbReference type="Proteomes" id="UP000052020">
    <property type="component" value="Unassembled WGS sequence"/>
</dbReference>
<dbReference type="PANTHER" id="PTHR43694:SF1">
    <property type="entry name" value="RIBONUCLEASE J"/>
    <property type="match status" value="1"/>
</dbReference>
<protein>
    <submittedName>
        <fullName evidence="1">Metallo-beta-lactamase</fullName>
    </submittedName>
</protein>
<dbReference type="PANTHER" id="PTHR43694">
    <property type="entry name" value="RIBONUCLEASE J"/>
    <property type="match status" value="1"/>
</dbReference>
<dbReference type="AlphaFoldDB" id="A0A0S7XNW8"/>
<name>A0A0S7XNW8_9BACT</name>
<gene>
    <name evidence="1" type="ORF">AMK68_02140</name>
</gene>
<feature type="non-terminal residue" evidence="1">
    <location>
        <position position="74"/>
    </location>
</feature>
<dbReference type="Gene3D" id="3.60.15.10">
    <property type="entry name" value="Ribonuclease Z/Hydroxyacylglutathione hydrolase-like"/>
    <property type="match status" value="1"/>
</dbReference>
<dbReference type="SUPFAM" id="SSF56281">
    <property type="entry name" value="Metallo-hydrolase/oxidoreductase"/>
    <property type="match status" value="1"/>
</dbReference>
<proteinExistence type="predicted"/>
<evidence type="ECO:0000313" key="1">
    <source>
        <dbReference type="EMBL" id="KPJ64181.1"/>
    </source>
</evidence>
<reference evidence="1 2" key="1">
    <citation type="journal article" date="2015" name="Microbiome">
        <title>Genomic resolution of linkages in carbon, nitrogen, and sulfur cycling among widespread estuary sediment bacteria.</title>
        <authorList>
            <person name="Baker B.J."/>
            <person name="Lazar C.S."/>
            <person name="Teske A.P."/>
            <person name="Dick G.J."/>
        </authorList>
    </citation>
    <scope>NUCLEOTIDE SEQUENCE [LARGE SCALE GENOMIC DNA]</scope>
    <source>
        <strain evidence="1">DG_56</strain>
    </source>
</reference>
<dbReference type="EMBL" id="LIZY01000038">
    <property type="protein sequence ID" value="KPJ64181.1"/>
    <property type="molecule type" value="Genomic_DNA"/>
</dbReference>
<comment type="caution">
    <text evidence="1">The sequence shown here is derived from an EMBL/GenBank/DDBJ whole genome shotgun (WGS) entry which is preliminary data.</text>
</comment>
<accession>A0A0S7XNW8</accession>
<evidence type="ECO:0000313" key="2">
    <source>
        <dbReference type="Proteomes" id="UP000052020"/>
    </source>
</evidence>
<organism evidence="1 2">
    <name type="scientific">candidate division KD3-62 bacterium DG_56</name>
    <dbReference type="NCBI Taxonomy" id="1704032"/>
    <lineage>
        <taxon>Bacteria</taxon>
        <taxon>candidate division KD3-62</taxon>
    </lineage>
</organism>